<name>A0ABW0QNS2_9GAMM</name>
<dbReference type="EMBL" id="JBHSNF010000001">
    <property type="protein sequence ID" value="MFC5525257.1"/>
    <property type="molecule type" value="Genomic_DNA"/>
</dbReference>
<proteinExistence type="predicted"/>
<reference evidence="2" key="1">
    <citation type="journal article" date="2019" name="Int. J. Syst. Evol. Microbiol.">
        <title>The Global Catalogue of Microorganisms (GCM) 10K type strain sequencing project: providing services to taxonomists for standard genome sequencing and annotation.</title>
        <authorList>
            <consortium name="The Broad Institute Genomics Platform"/>
            <consortium name="The Broad Institute Genome Sequencing Center for Infectious Disease"/>
            <person name="Wu L."/>
            <person name="Ma J."/>
        </authorList>
    </citation>
    <scope>NUCLEOTIDE SEQUENCE [LARGE SCALE GENOMIC DNA]</scope>
    <source>
        <strain evidence="2">CGMCC 1.16619</strain>
    </source>
</reference>
<keyword evidence="2" id="KW-1185">Reference proteome</keyword>
<gene>
    <name evidence="1" type="ORF">ACFPPA_05820</name>
</gene>
<evidence type="ECO:0000313" key="2">
    <source>
        <dbReference type="Proteomes" id="UP001596114"/>
    </source>
</evidence>
<dbReference type="RefSeq" id="WP_377318168.1">
    <property type="nucleotide sequence ID" value="NZ_JBHSNF010000001.1"/>
</dbReference>
<protein>
    <submittedName>
        <fullName evidence="1">Uncharacterized protein</fullName>
    </submittedName>
</protein>
<dbReference type="Proteomes" id="UP001596114">
    <property type="component" value="Unassembled WGS sequence"/>
</dbReference>
<organism evidence="1 2">
    <name type="scientific">Rhodanobacter ginsengisoli</name>
    <dbReference type="NCBI Taxonomy" id="418646"/>
    <lineage>
        <taxon>Bacteria</taxon>
        <taxon>Pseudomonadati</taxon>
        <taxon>Pseudomonadota</taxon>
        <taxon>Gammaproteobacteria</taxon>
        <taxon>Lysobacterales</taxon>
        <taxon>Rhodanobacteraceae</taxon>
        <taxon>Rhodanobacter</taxon>
    </lineage>
</organism>
<accession>A0ABW0QNS2</accession>
<evidence type="ECO:0000313" key="1">
    <source>
        <dbReference type="EMBL" id="MFC5525257.1"/>
    </source>
</evidence>
<sequence length="86" mass="9393">MMGDLLNDVDAARRWIDARAAFFKAKEKYHAASAALHVARIELAAANKLACESNPGREDLFAWFDPIYGDRDLILAAVSDQGNANG</sequence>
<comment type="caution">
    <text evidence="1">The sequence shown here is derived from an EMBL/GenBank/DDBJ whole genome shotgun (WGS) entry which is preliminary data.</text>
</comment>